<dbReference type="GO" id="GO:0004672">
    <property type="term" value="F:protein kinase activity"/>
    <property type="evidence" value="ECO:0007669"/>
    <property type="project" value="InterPro"/>
</dbReference>
<evidence type="ECO:0000259" key="1">
    <source>
        <dbReference type="PROSITE" id="PS50011"/>
    </source>
</evidence>
<evidence type="ECO:0000313" key="2">
    <source>
        <dbReference type="EnsemblPlants" id="PAC:32966964.CDS.1"/>
    </source>
</evidence>
<dbReference type="AlphaFoldDB" id="A0A7I4EWQ0"/>
<keyword evidence="3" id="KW-1185">Reference proteome</keyword>
<proteinExistence type="predicted"/>
<dbReference type="EnsemblPlants" id="Pp3c1_34520V3.2">
    <property type="protein sequence ID" value="PAC:32966964.CDS.1"/>
    <property type="gene ID" value="Pp3c1_34520"/>
</dbReference>
<reference evidence="2" key="3">
    <citation type="submission" date="2020-12" db="UniProtKB">
        <authorList>
            <consortium name="EnsemblPlants"/>
        </authorList>
    </citation>
    <scope>IDENTIFICATION</scope>
</reference>
<reference evidence="2 3" key="1">
    <citation type="journal article" date="2008" name="Science">
        <title>The Physcomitrella genome reveals evolutionary insights into the conquest of land by plants.</title>
        <authorList>
            <person name="Rensing S."/>
            <person name="Lang D."/>
            <person name="Zimmer A."/>
            <person name="Terry A."/>
            <person name="Salamov A."/>
            <person name="Shapiro H."/>
            <person name="Nishiyama T."/>
            <person name="Perroud P.-F."/>
            <person name="Lindquist E."/>
            <person name="Kamisugi Y."/>
            <person name="Tanahashi T."/>
            <person name="Sakakibara K."/>
            <person name="Fujita T."/>
            <person name="Oishi K."/>
            <person name="Shin-I T."/>
            <person name="Kuroki Y."/>
            <person name="Toyoda A."/>
            <person name="Suzuki Y."/>
            <person name="Hashimoto A."/>
            <person name="Yamaguchi K."/>
            <person name="Sugano A."/>
            <person name="Kohara Y."/>
            <person name="Fujiyama A."/>
            <person name="Anterola A."/>
            <person name="Aoki S."/>
            <person name="Ashton N."/>
            <person name="Barbazuk W.B."/>
            <person name="Barker E."/>
            <person name="Bennetzen J."/>
            <person name="Bezanilla M."/>
            <person name="Blankenship R."/>
            <person name="Cho S.H."/>
            <person name="Dutcher S."/>
            <person name="Estelle M."/>
            <person name="Fawcett J.A."/>
            <person name="Gundlach H."/>
            <person name="Hanada K."/>
            <person name="Heyl A."/>
            <person name="Hicks K.A."/>
            <person name="Hugh J."/>
            <person name="Lohr M."/>
            <person name="Mayer K."/>
            <person name="Melkozernov A."/>
            <person name="Murata T."/>
            <person name="Nelson D."/>
            <person name="Pils B."/>
            <person name="Prigge M."/>
            <person name="Reiss B."/>
            <person name="Renner T."/>
            <person name="Rombauts S."/>
            <person name="Rushton P."/>
            <person name="Sanderfoot A."/>
            <person name="Schween G."/>
            <person name="Shiu S.-H."/>
            <person name="Stueber K."/>
            <person name="Theodoulou F.L."/>
            <person name="Tu H."/>
            <person name="Van de Peer Y."/>
            <person name="Verrier P.J."/>
            <person name="Waters E."/>
            <person name="Wood A."/>
            <person name="Yang L."/>
            <person name="Cove D."/>
            <person name="Cuming A."/>
            <person name="Hasebe M."/>
            <person name="Lucas S."/>
            <person name="Mishler D.B."/>
            <person name="Reski R."/>
            <person name="Grigoriev I."/>
            <person name="Quatrano R.S."/>
            <person name="Boore J.L."/>
        </authorList>
    </citation>
    <scope>NUCLEOTIDE SEQUENCE [LARGE SCALE GENOMIC DNA]</scope>
    <source>
        <strain evidence="2 3">cv. Gransden 2004</strain>
    </source>
</reference>
<sequence>MLIKYNPNKFKDNMCGTFDVATWDEVEGDENYLYEKLIFEIEESFQEHGLKHLLQRWKDLHYMEVRKFNALKLPSNMKNLKIMDSFGKGSFRKVCKAKWLRLDCVVKKMDVGHLELFIKEVAILASISHLNLIKYFFAIEGDANEKK</sequence>
<evidence type="ECO:0000313" key="3">
    <source>
        <dbReference type="Proteomes" id="UP000006727"/>
    </source>
</evidence>
<feature type="domain" description="Protein kinase" evidence="1">
    <location>
        <begin position="80"/>
        <end position="147"/>
    </location>
</feature>
<dbReference type="Gramene" id="Pp3c1_34520V3.2">
    <property type="protein sequence ID" value="PAC:32966964.CDS.1"/>
    <property type="gene ID" value="Pp3c1_34520"/>
</dbReference>
<dbReference type="EMBL" id="ABEU02000001">
    <property type="status" value="NOT_ANNOTATED_CDS"/>
    <property type="molecule type" value="Genomic_DNA"/>
</dbReference>
<dbReference type="SUPFAM" id="SSF56112">
    <property type="entry name" value="Protein kinase-like (PK-like)"/>
    <property type="match status" value="1"/>
</dbReference>
<protein>
    <recommendedName>
        <fullName evidence="1">Protein kinase domain-containing protein</fullName>
    </recommendedName>
</protein>
<name>A0A7I4EWQ0_PHYPA</name>
<reference evidence="2 3" key="2">
    <citation type="journal article" date="2018" name="Plant J.">
        <title>The Physcomitrella patens chromosome-scale assembly reveals moss genome structure and evolution.</title>
        <authorList>
            <person name="Lang D."/>
            <person name="Ullrich K.K."/>
            <person name="Murat F."/>
            <person name="Fuchs J."/>
            <person name="Jenkins J."/>
            <person name="Haas F.B."/>
            <person name="Piednoel M."/>
            <person name="Gundlach H."/>
            <person name="Van Bel M."/>
            <person name="Meyberg R."/>
            <person name="Vives C."/>
            <person name="Morata J."/>
            <person name="Symeonidi A."/>
            <person name="Hiss M."/>
            <person name="Muchero W."/>
            <person name="Kamisugi Y."/>
            <person name="Saleh O."/>
            <person name="Blanc G."/>
            <person name="Decker E.L."/>
            <person name="van Gessel N."/>
            <person name="Grimwood J."/>
            <person name="Hayes R.D."/>
            <person name="Graham S.W."/>
            <person name="Gunter L.E."/>
            <person name="McDaniel S.F."/>
            <person name="Hoernstein S.N.W."/>
            <person name="Larsson A."/>
            <person name="Li F.W."/>
            <person name="Perroud P.F."/>
            <person name="Phillips J."/>
            <person name="Ranjan P."/>
            <person name="Rokshar D.S."/>
            <person name="Rothfels C.J."/>
            <person name="Schneider L."/>
            <person name="Shu S."/>
            <person name="Stevenson D.W."/>
            <person name="Thummler F."/>
            <person name="Tillich M."/>
            <person name="Villarreal Aguilar J.C."/>
            <person name="Widiez T."/>
            <person name="Wong G.K."/>
            <person name="Wymore A."/>
            <person name="Zhang Y."/>
            <person name="Zimmer A.D."/>
            <person name="Quatrano R.S."/>
            <person name="Mayer K.F.X."/>
            <person name="Goodstein D."/>
            <person name="Casacuberta J.M."/>
            <person name="Vandepoele K."/>
            <person name="Reski R."/>
            <person name="Cuming A.C."/>
            <person name="Tuskan G.A."/>
            <person name="Maumus F."/>
            <person name="Salse J."/>
            <person name="Schmutz J."/>
            <person name="Rensing S.A."/>
        </authorList>
    </citation>
    <scope>NUCLEOTIDE SEQUENCE [LARGE SCALE GENOMIC DNA]</scope>
    <source>
        <strain evidence="2 3">cv. Gransden 2004</strain>
    </source>
</reference>
<dbReference type="InterPro" id="IPR011009">
    <property type="entry name" value="Kinase-like_dom_sf"/>
</dbReference>
<dbReference type="Gene3D" id="3.30.200.20">
    <property type="entry name" value="Phosphorylase Kinase, domain 1"/>
    <property type="match status" value="1"/>
</dbReference>
<dbReference type="InterPro" id="IPR000719">
    <property type="entry name" value="Prot_kinase_dom"/>
</dbReference>
<organism evidence="2 3">
    <name type="scientific">Physcomitrium patens</name>
    <name type="common">Spreading-leaved earth moss</name>
    <name type="synonym">Physcomitrella patens</name>
    <dbReference type="NCBI Taxonomy" id="3218"/>
    <lineage>
        <taxon>Eukaryota</taxon>
        <taxon>Viridiplantae</taxon>
        <taxon>Streptophyta</taxon>
        <taxon>Embryophyta</taxon>
        <taxon>Bryophyta</taxon>
        <taxon>Bryophytina</taxon>
        <taxon>Bryopsida</taxon>
        <taxon>Funariidae</taxon>
        <taxon>Funariales</taxon>
        <taxon>Funariaceae</taxon>
        <taxon>Physcomitrium</taxon>
    </lineage>
</organism>
<dbReference type="PROSITE" id="PS50011">
    <property type="entry name" value="PROTEIN_KINASE_DOM"/>
    <property type="match status" value="1"/>
</dbReference>
<dbReference type="Proteomes" id="UP000006727">
    <property type="component" value="Chromosome 1"/>
</dbReference>
<dbReference type="GO" id="GO:0005524">
    <property type="term" value="F:ATP binding"/>
    <property type="evidence" value="ECO:0007669"/>
    <property type="project" value="InterPro"/>
</dbReference>
<accession>A0A7I4EWQ0</accession>
<dbReference type="InParanoid" id="A0A7I4EWQ0"/>